<evidence type="ECO:0000256" key="1">
    <source>
        <dbReference type="SAM" id="MobiDB-lite"/>
    </source>
</evidence>
<organism evidence="2 3">
    <name type="scientific">Trichoderma cornu-damae</name>
    <dbReference type="NCBI Taxonomy" id="654480"/>
    <lineage>
        <taxon>Eukaryota</taxon>
        <taxon>Fungi</taxon>
        <taxon>Dikarya</taxon>
        <taxon>Ascomycota</taxon>
        <taxon>Pezizomycotina</taxon>
        <taxon>Sordariomycetes</taxon>
        <taxon>Hypocreomycetidae</taxon>
        <taxon>Hypocreales</taxon>
        <taxon>Hypocreaceae</taxon>
        <taxon>Trichoderma</taxon>
    </lineage>
</organism>
<gene>
    <name evidence="2" type="ORF">Trco_006876</name>
</gene>
<name>A0A9P8TVF2_9HYPO</name>
<feature type="compositionally biased region" description="Basic and acidic residues" evidence="1">
    <location>
        <begin position="16"/>
        <end position="60"/>
    </location>
</feature>
<accession>A0A9P8TVF2</accession>
<keyword evidence="3" id="KW-1185">Reference proteome</keyword>
<dbReference type="AlphaFoldDB" id="A0A9P8TVF2"/>
<sequence length="66" mass="7882">MYRIVLDCPLVVMRDDQFARSPDRGRDRERNRDSRHPRSRDFQHRPDDDDQQSRQGKDTARALVGD</sequence>
<dbReference type="Proteomes" id="UP000827724">
    <property type="component" value="Unassembled WGS sequence"/>
</dbReference>
<reference evidence="2" key="1">
    <citation type="submission" date="2021-08" db="EMBL/GenBank/DDBJ databases">
        <title>Chromosome-Level Trichoderma cornu-damae using Hi-C Data.</title>
        <authorList>
            <person name="Kim C.S."/>
        </authorList>
    </citation>
    <scope>NUCLEOTIDE SEQUENCE</scope>
    <source>
        <strain evidence="2">KA19-0412C</strain>
    </source>
</reference>
<dbReference type="EMBL" id="JAIWOZ010000005">
    <property type="protein sequence ID" value="KAH6605169.1"/>
    <property type="molecule type" value="Genomic_DNA"/>
</dbReference>
<protein>
    <submittedName>
        <fullName evidence="2">Uncharacterized protein</fullName>
    </submittedName>
</protein>
<evidence type="ECO:0000313" key="3">
    <source>
        <dbReference type="Proteomes" id="UP000827724"/>
    </source>
</evidence>
<proteinExistence type="predicted"/>
<evidence type="ECO:0000313" key="2">
    <source>
        <dbReference type="EMBL" id="KAH6605169.1"/>
    </source>
</evidence>
<feature type="region of interest" description="Disordered" evidence="1">
    <location>
        <begin position="16"/>
        <end position="66"/>
    </location>
</feature>
<comment type="caution">
    <text evidence="2">The sequence shown here is derived from an EMBL/GenBank/DDBJ whole genome shotgun (WGS) entry which is preliminary data.</text>
</comment>